<keyword evidence="6 8" id="KW-0067">ATP-binding</keyword>
<feature type="binding site" evidence="8">
    <location>
        <position position="72"/>
    </location>
    <ligand>
        <name>ATP</name>
        <dbReference type="ChEBI" id="CHEBI:30616"/>
    </ligand>
</feature>
<dbReference type="InterPro" id="IPR003846">
    <property type="entry name" value="SelO"/>
</dbReference>
<evidence type="ECO:0000256" key="5">
    <source>
        <dbReference type="ARBA" id="ARBA00022741"/>
    </source>
</evidence>
<dbReference type="PANTHER" id="PTHR32057">
    <property type="entry name" value="PROTEIN ADENYLYLTRANSFERASE SELO, MITOCHONDRIAL"/>
    <property type="match status" value="1"/>
</dbReference>
<comment type="catalytic activity">
    <reaction evidence="8">
        <text>L-threonyl-[protein] + ATP = 3-O-(5'-adenylyl)-L-threonyl-[protein] + diphosphate</text>
        <dbReference type="Rhea" id="RHEA:54292"/>
        <dbReference type="Rhea" id="RHEA-COMP:11060"/>
        <dbReference type="Rhea" id="RHEA-COMP:13847"/>
        <dbReference type="ChEBI" id="CHEBI:30013"/>
        <dbReference type="ChEBI" id="CHEBI:30616"/>
        <dbReference type="ChEBI" id="CHEBI:33019"/>
        <dbReference type="ChEBI" id="CHEBI:138113"/>
        <dbReference type="EC" id="2.7.7.108"/>
    </reaction>
</comment>
<dbReference type="HAMAP" id="MF_00692">
    <property type="entry name" value="SelO"/>
    <property type="match status" value="1"/>
</dbReference>
<dbReference type="Proteomes" id="UP000616608">
    <property type="component" value="Unassembled WGS sequence"/>
</dbReference>
<comment type="caution">
    <text evidence="9">The sequence shown here is derived from an EMBL/GenBank/DDBJ whole genome shotgun (WGS) entry which is preliminary data.</text>
</comment>
<keyword evidence="4 8" id="KW-0479">Metal-binding</keyword>
<dbReference type="EMBL" id="BMJT01000004">
    <property type="protein sequence ID" value="GGG22500.1"/>
    <property type="molecule type" value="Genomic_DNA"/>
</dbReference>
<proteinExistence type="inferred from homology"/>
<dbReference type="RefSeq" id="WP_188614528.1">
    <property type="nucleotide sequence ID" value="NZ_BMJT01000004.1"/>
</dbReference>
<keyword evidence="7 8" id="KW-0460">Magnesium</keyword>
<name>A0A917LGY9_9BACI</name>
<dbReference type="EC" id="2.7.7.108" evidence="8"/>
<dbReference type="GO" id="GO:0005524">
    <property type="term" value="F:ATP binding"/>
    <property type="evidence" value="ECO:0007669"/>
    <property type="project" value="UniProtKB-UniRule"/>
</dbReference>
<reference evidence="9" key="1">
    <citation type="journal article" date="2014" name="Int. J. Syst. Evol. Microbiol.">
        <title>Complete genome sequence of Corynebacterium casei LMG S-19264T (=DSM 44701T), isolated from a smear-ripened cheese.</title>
        <authorList>
            <consortium name="US DOE Joint Genome Institute (JGI-PGF)"/>
            <person name="Walter F."/>
            <person name="Albersmeier A."/>
            <person name="Kalinowski J."/>
            <person name="Ruckert C."/>
        </authorList>
    </citation>
    <scope>NUCLEOTIDE SEQUENCE</scope>
    <source>
        <strain evidence="9">CGMCC 1.15760</strain>
    </source>
</reference>
<dbReference type="GO" id="GO:0000287">
    <property type="term" value="F:magnesium ion binding"/>
    <property type="evidence" value="ECO:0007669"/>
    <property type="project" value="UniProtKB-UniRule"/>
</dbReference>
<evidence type="ECO:0000256" key="4">
    <source>
        <dbReference type="ARBA" id="ARBA00022723"/>
    </source>
</evidence>
<feature type="binding site" evidence="8">
    <location>
        <position position="71"/>
    </location>
    <ligand>
        <name>ATP</name>
        <dbReference type="ChEBI" id="CHEBI:30616"/>
    </ligand>
</feature>
<feature type="binding site" evidence="8">
    <location>
        <position position="87"/>
    </location>
    <ligand>
        <name>ATP</name>
        <dbReference type="ChEBI" id="CHEBI:30616"/>
    </ligand>
</feature>
<feature type="binding site" evidence="8">
    <location>
        <position position="236"/>
    </location>
    <ligand>
        <name>ATP</name>
        <dbReference type="ChEBI" id="CHEBI:30616"/>
    </ligand>
</feature>
<evidence type="ECO:0000313" key="9">
    <source>
        <dbReference type="EMBL" id="GGG22500.1"/>
    </source>
</evidence>
<evidence type="ECO:0000256" key="2">
    <source>
        <dbReference type="ARBA" id="ARBA00022679"/>
    </source>
</evidence>
<comment type="catalytic activity">
    <reaction evidence="8">
        <text>L-tyrosyl-[protein] + ATP = O-(5'-adenylyl)-L-tyrosyl-[protein] + diphosphate</text>
        <dbReference type="Rhea" id="RHEA:54288"/>
        <dbReference type="Rhea" id="RHEA-COMP:10136"/>
        <dbReference type="Rhea" id="RHEA-COMP:13846"/>
        <dbReference type="ChEBI" id="CHEBI:30616"/>
        <dbReference type="ChEBI" id="CHEBI:33019"/>
        <dbReference type="ChEBI" id="CHEBI:46858"/>
        <dbReference type="ChEBI" id="CHEBI:83624"/>
        <dbReference type="EC" id="2.7.7.108"/>
    </reaction>
</comment>
<feature type="binding site" evidence="8">
    <location>
        <position position="150"/>
    </location>
    <ligand>
        <name>ATP</name>
        <dbReference type="ChEBI" id="CHEBI:30616"/>
    </ligand>
</feature>
<feature type="binding site" evidence="8">
    <location>
        <position position="100"/>
    </location>
    <ligand>
        <name>ATP</name>
        <dbReference type="ChEBI" id="CHEBI:30616"/>
    </ligand>
</feature>
<comment type="cofactor">
    <cofactor evidence="8">
        <name>Mg(2+)</name>
        <dbReference type="ChEBI" id="CHEBI:18420"/>
    </cofactor>
    <cofactor evidence="8">
        <name>Mn(2+)</name>
        <dbReference type="ChEBI" id="CHEBI:29035"/>
    </cofactor>
</comment>
<evidence type="ECO:0000256" key="7">
    <source>
        <dbReference type="ARBA" id="ARBA00022842"/>
    </source>
</evidence>
<comment type="catalytic activity">
    <reaction evidence="8">
        <text>L-seryl-[protein] + UTP = O-(5'-uridylyl)-L-seryl-[protein] + diphosphate</text>
        <dbReference type="Rhea" id="RHEA:64604"/>
        <dbReference type="Rhea" id="RHEA-COMP:9863"/>
        <dbReference type="Rhea" id="RHEA-COMP:16635"/>
        <dbReference type="ChEBI" id="CHEBI:29999"/>
        <dbReference type="ChEBI" id="CHEBI:33019"/>
        <dbReference type="ChEBI" id="CHEBI:46398"/>
        <dbReference type="ChEBI" id="CHEBI:156051"/>
    </reaction>
</comment>
<evidence type="ECO:0000313" key="10">
    <source>
        <dbReference type="Proteomes" id="UP000616608"/>
    </source>
</evidence>
<dbReference type="Pfam" id="PF02696">
    <property type="entry name" value="SelO"/>
    <property type="match status" value="1"/>
</dbReference>
<keyword evidence="2 8" id="KW-0808">Transferase</keyword>
<dbReference type="AlphaFoldDB" id="A0A917LGY9"/>
<keyword evidence="10" id="KW-1185">Reference proteome</keyword>
<evidence type="ECO:0000256" key="8">
    <source>
        <dbReference type="HAMAP-Rule" id="MF_00692"/>
    </source>
</evidence>
<keyword evidence="3 8" id="KW-0548">Nucleotidyltransferase</keyword>
<comment type="function">
    <text evidence="8">Nucleotidyltransferase involved in the post-translational modification of proteins. It can catalyze the addition of adenosine monophosphate (AMP) or uridine monophosphate (UMP) to a protein, resulting in modifications known as AMPylation and UMPylation.</text>
</comment>
<gene>
    <name evidence="8" type="primary">ydiU</name>
    <name evidence="8" type="synonym">selO</name>
    <name evidence="9" type="ORF">GCM10007425_16200</name>
</gene>
<keyword evidence="5 8" id="KW-0547">Nucleotide-binding</keyword>
<dbReference type="EC" id="2.7.7.-" evidence="8"/>
<protein>
    <recommendedName>
        <fullName evidence="8">Protein nucleotidyltransferase YdiU</fullName>
        <ecNumber evidence="8">2.7.7.-</ecNumber>
    </recommendedName>
    <alternativeName>
        <fullName evidence="8">Protein adenylyltransferase YdiU</fullName>
        <ecNumber evidence="8">2.7.7.108</ecNumber>
    </alternativeName>
    <alternativeName>
        <fullName evidence="8">Protein uridylyltransferase YdiU</fullName>
        <ecNumber evidence="8">2.7.7.-</ecNumber>
    </alternativeName>
</protein>
<evidence type="ECO:0000256" key="6">
    <source>
        <dbReference type="ARBA" id="ARBA00022840"/>
    </source>
</evidence>
<dbReference type="PANTHER" id="PTHR32057:SF14">
    <property type="entry name" value="PROTEIN ADENYLYLTRANSFERASE SELO, MITOCHONDRIAL"/>
    <property type="match status" value="1"/>
</dbReference>
<feature type="binding site" evidence="8">
    <location>
        <position position="227"/>
    </location>
    <ligand>
        <name>Mg(2+)</name>
        <dbReference type="ChEBI" id="CHEBI:18420"/>
    </ligand>
</feature>
<feature type="binding site" evidence="8">
    <location>
        <position position="69"/>
    </location>
    <ligand>
        <name>ATP</name>
        <dbReference type="ChEBI" id="CHEBI:30616"/>
    </ligand>
</feature>
<evidence type="ECO:0000256" key="1">
    <source>
        <dbReference type="ARBA" id="ARBA00009747"/>
    </source>
</evidence>
<comment type="similarity">
    <text evidence="1 8">Belongs to the SELO family.</text>
</comment>
<dbReference type="GO" id="GO:0070733">
    <property type="term" value="F:AMPylase activity"/>
    <property type="evidence" value="ECO:0007669"/>
    <property type="project" value="UniProtKB-EC"/>
</dbReference>
<feature type="binding site" evidence="8">
    <location>
        <position position="99"/>
    </location>
    <ligand>
        <name>ATP</name>
        <dbReference type="ChEBI" id="CHEBI:30616"/>
    </ligand>
</feature>
<dbReference type="NCBIfam" id="NF000658">
    <property type="entry name" value="PRK00029.1"/>
    <property type="match status" value="1"/>
</dbReference>
<feature type="active site" description="Proton acceptor" evidence="8">
    <location>
        <position position="226"/>
    </location>
</feature>
<evidence type="ECO:0000256" key="3">
    <source>
        <dbReference type="ARBA" id="ARBA00022695"/>
    </source>
</evidence>
<organism evidence="9 10">
    <name type="scientific">Lysinibacillus alkalisoli</name>
    <dbReference type="NCBI Taxonomy" id="1911548"/>
    <lineage>
        <taxon>Bacteria</taxon>
        <taxon>Bacillati</taxon>
        <taxon>Bacillota</taxon>
        <taxon>Bacilli</taxon>
        <taxon>Bacillales</taxon>
        <taxon>Bacillaceae</taxon>
        <taxon>Lysinibacillus</taxon>
    </lineage>
</organism>
<feature type="binding site" evidence="8">
    <location>
        <position position="236"/>
    </location>
    <ligand>
        <name>Mg(2+)</name>
        <dbReference type="ChEBI" id="CHEBI:18420"/>
    </ligand>
</feature>
<comment type="catalytic activity">
    <reaction evidence="8">
        <text>L-tyrosyl-[protein] + UTP = O-(5'-uridylyl)-L-tyrosyl-[protein] + diphosphate</text>
        <dbReference type="Rhea" id="RHEA:83887"/>
        <dbReference type="Rhea" id="RHEA-COMP:10136"/>
        <dbReference type="Rhea" id="RHEA-COMP:20238"/>
        <dbReference type="ChEBI" id="CHEBI:33019"/>
        <dbReference type="ChEBI" id="CHEBI:46398"/>
        <dbReference type="ChEBI" id="CHEBI:46858"/>
        <dbReference type="ChEBI" id="CHEBI:90602"/>
    </reaction>
</comment>
<comment type="catalytic activity">
    <reaction evidence="8">
        <text>L-seryl-[protein] + ATP = 3-O-(5'-adenylyl)-L-seryl-[protein] + diphosphate</text>
        <dbReference type="Rhea" id="RHEA:58120"/>
        <dbReference type="Rhea" id="RHEA-COMP:9863"/>
        <dbReference type="Rhea" id="RHEA-COMP:15073"/>
        <dbReference type="ChEBI" id="CHEBI:29999"/>
        <dbReference type="ChEBI" id="CHEBI:30616"/>
        <dbReference type="ChEBI" id="CHEBI:33019"/>
        <dbReference type="ChEBI" id="CHEBI:142516"/>
        <dbReference type="EC" id="2.7.7.108"/>
    </reaction>
</comment>
<comment type="catalytic activity">
    <reaction evidence="8">
        <text>L-histidyl-[protein] + UTP = N(tele)-(5'-uridylyl)-L-histidyl-[protein] + diphosphate</text>
        <dbReference type="Rhea" id="RHEA:83891"/>
        <dbReference type="Rhea" id="RHEA-COMP:9745"/>
        <dbReference type="Rhea" id="RHEA-COMP:20239"/>
        <dbReference type="ChEBI" id="CHEBI:29979"/>
        <dbReference type="ChEBI" id="CHEBI:33019"/>
        <dbReference type="ChEBI" id="CHEBI:46398"/>
        <dbReference type="ChEBI" id="CHEBI:233474"/>
    </reaction>
</comment>
<reference evidence="9" key="2">
    <citation type="submission" date="2020-09" db="EMBL/GenBank/DDBJ databases">
        <authorList>
            <person name="Sun Q."/>
            <person name="Zhou Y."/>
        </authorList>
    </citation>
    <scope>NUCLEOTIDE SEQUENCE</scope>
    <source>
        <strain evidence="9">CGMCC 1.15760</strain>
    </source>
</reference>
<dbReference type="GO" id="GO:0030145">
    <property type="term" value="F:manganese ion binding"/>
    <property type="evidence" value="ECO:0007669"/>
    <property type="project" value="UniProtKB-UniRule"/>
</dbReference>
<sequence length="449" mass="51474">MKNTSYTTLPNLFYQETKPQDVKATTLLWNESLAQTLEIPREYDFFHTKTSSIAQAYMGHQFGHLTMLGDGRAVLLGEVAGYDLQIKGSGRTKYSRGGDGQASLGPMLREYVISEAMHALQIPTTRSLALLDTHQIVQRATEERGAAIIRVASSHLRVGTFQYARYYGTLDDLRQLADYAIERHFPELQQQPQKYIAFFRAVMLKQATLVAQWMSVGFVHGVMNTDNMTISGETIDYGPCAFMDTYYGGTVFSSIDSAGRYRYENQPKIAGWNLARFVEALYPLFHSNEAQALEIAQQEINRYGEYYEEVWLQLMREKIGLPKAERSFIETLLTIMEKEQRDFTETFRALTLQDHTICTTTAMTAWYDNWIMQLTTESQTMMRKVNPAMIPRNHLVEQAIINWTLANDTTAFHNLQQLLQNPYAYTKEQCEYVIPSSEKSRSYTTYCGT</sequence>
<accession>A0A917LGY9</accession>
<feature type="binding site" evidence="8">
    <location>
        <position position="157"/>
    </location>
    <ligand>
        <name>ATP</name>
        <dbReference type="ChEBI" id="CHEBI:30616"/>
    </ligand>
</feature>
<keyword evidence="8" id="KW-0464">Manganese</keyword>